<protein>
    <submittedName>
        <fullName evidence="1">Head protein</fullName>
    </submittedName>
</protein>
<name>A0A7H0FKX3_ENTFL</name>
<dbReference type="EMBL" id="CP060804">
    <property type="protein sequence ID" value="QNP37912.1"/>
    <property type="molecule type" value="Genomic_DNA"/>
</dbReference>
<dbReference type="Proteomes" id="UP000516122">
    <property type="component" value="Chromosome"/>
</dbReference>
<dbReference type="RefSeq" id="WP_010773569.1">
    <property type="nucleotide sequence ID" value="NZ_CP060804.1"/>
</dbReference>
<reference evidence="1 3" key="1">
    <citation type="submission" date="2020-08" db="EMBL/GenBank/DDBJ databases">
        <title>Enterococcus faecalis SF28073 genome assembly.</title>
        <authorList>
            <person name="Duerkop B.A."/>
            <person name="Johnson C.N."/>
        </authorList>
    </citation>
    <scope>NUCLEOTIDE SEQUENCE [LARGE SCALE GENOMIC DNA]</scope>
    <source>
        <strain evidence="1 3">SF28073</strain>
    </source>
</reference>
<sequence>MTKKKTTASERYWEKRRELEDKARLKLEKKTLSELESVFERALVKIQRQLLAQADLHGITQSEMLEDFSKRDQEKYRKYIEKNYEKLMESDEAYKQFIDEYFPSYDYAKVNRLLQLRADIFSTLAGEAIASDVNGKFNNDLENITKRIYNSNSNALMQLLGGSAPGLTKNELENIMNYPWSGKTFSSRLWGNISTLEQRLSNSIINSLASGGGVVEALKTMKNDGVISGMFKLEQGKFNRSIENLVRTEYSHFAVEGVRKSLNDVGVKQTQSWSAEDERVCSICGRRHGKEIKDDWHPPYHGRCRCTEIPIVPEISDDIDKLYEEMFGDLLDEFASKQWGIKLNHPKVSATKLDLKSVLDKTNMQEALGKENYSNFLDHLDGITDQRVLNLINVMGHKLEFKDIKEVRAFAQGKSIQHSQKSFDGDRGVNPYQTVYHEIGHALDHLGLEVLTGKNTMPTGKLIKRKLGRRTTFIEEHITHASSLSEYNIKEALERDFWKYVNGDLPSYNDLGNRPRNADKKKAYDDLRAEIYKKNTENLQKTRERLSKIVRENPNSVSAISDMIESIGSLGDYPLGFGHGKRYWQTTGSTETEFFAHMTEVVANDKSRELMKEIFPTAVSQWEKLVDDILKAVK</sequence>
<organism evidence="1 3">
    <name type="scientific">Enterococcus faecalis</name>
    <name type="common">Streptococcus faecalis</name>
    <dbReference type="NCBI Taxonomy" id="1351"/>
    <lineage>
        <taxon>Bacteria</taxon>
        <taxon>Bacillati</taxon>
        <taxon>Bacillota</taxon>
        <taxon>Bacilli</taxon>
        <taxon>Lactobacillales</taxon>
        <taxon>Enterococcaceae</taxon>
        <taxon>Enterococcus</taxon>
    </lineage>
</organism>
<accession>A0A7H0FKX3</accession>
<evidence type="ECO:0000313" key="1">
    <source>
        <dbReference type="EMBL" id="QNP36689.1"/>
    </source>
</evidence>
<dbReference type="EMBL" id="CP060804">
    <property type="protein sequence ID" value="QNP36689.1"/>
    <property type="molecule type" value="Genomic_DNA"/>
</dbReference>
<evidence type="ECO:0000313" key="3">
    <source>
        <dbReference type="Proteomes" id="UP000516122"/>
    </source>
</evidence>
<evidence type="ECO:0000313" key="2">
    <source>
        <dbReference type="EMBL" id="QNP37912.1"/>
    </source>
</evidence>
<gene>
    <name evidence="1" type="ORF">H9Q64_09385</name>
    <name evidence="2" type="ORF">H9Q64_15940</name>
</gene>
<proteinExistence type="predicted"/>
<dbReference type="AlphaFoldDB" id="A0A7H0FKX3"/>